<evidence type="ECO:0000313" key="1">
    <source>
        <dbReference type="EMBL" id="SHE80083.1"/>
    </source>
</evidence>
<proteinExistence type="predicted"/>
<sequence>MGLFDVLTGRTKPVKANLDRLFAIPGVAVTLELSANLKSVNKAAVCYKPASGSAFENTRSEFLEVLKTMVKDPDSQITVSKDEYGYEWIVVKDDDIESLTTKIHLVNKTLEDHGFSPSLLLSAFKFQETSSAQDVYWIYLYKKGTFYPFVPLINQRRDNERELALKAIVGSDLPVEPDLESWMPPWGLPL</sequence>
<gene>
    <name evidence="1" type="ORF">SAMN02745225_01659</name>
</gene>
<protein>
    <submittedName>
        <fullName evidence="1">Uncharacterized protein</fullName>
    </submittedName>
</protein>
<organism evidence="1 2">
    <name type="scientific">Ferrithrix thermotolerans DSM 19514</name>
    <dbReference type="NCBI Taxonomy" id="1121881"/>
    <lineage>
        <taxon>Bacteria</taxon>
        <taxon>Bacillati</taxon>
        <taxon>Actinomycetota</taxon>
        <taxon>Acidimicrobiia</taxon>
        <taxon>Acidimicrobiales</taxon>
        <taxon>Acidimicrobiaceae</taxon>
        <taxon>Ferrithrix</taxon>
    </lineage>
</organism>
<keyword evidence="2" id="KW-1185">Reference proteome</keyword>
<dbReference type="STRING" id="1121881.SAMN02745225_01659"/>
<dbReference type="Pfam" id="PF22742">
    <property type="entry name" value="PspAB"/>
    <property type="match status" value="1"/>
</dbReference>
<dbReference type="Proteomes" id="UP000184295">
    <property type="component" value="Unassembled WGS sequence"/>
</dbReference>
<dbReference type="RefSeq" id="WP_072791226.1">
    <property type="nucleotide sequence ID" value="NZ_FQUL01000025.1"/>
</dbReference>
<dbReference type="OrthoDB" id="159886at2"/>
<reference evidence="2" key="1">
    <citation type="submission" date="2016-11" db="EMBL/GenBank/DDBJ databases">
        <authorList>
            <person name="Varghese N."/>
            <person name="Submissions S."/>
        </authorList>
    </citation>
    <scope>NUCLEOTIDE SEQUENCE [LARGE SCALE GENOMIC DNA]</scope>
    <source>
        <strain evidence="2">DSM 19514</strain>
    </source>
</reference>
<dbReference type="AlphaFoldDB" id="A0A1M4WG85"/>
<name>A0A1M4WG85_9ACTN</name>
<dbReference type="InterPro" id="IPR054383">
    <property type="entry name" value="PspAB-like"/>
</dbReference>
<dbReference type="EMBL" id="FQUL01000025">
    <property type="protein sequence ID" value="SHE80083.1"/>
    <property type="molecule type" value="Genomic_DNA"/>
</dbReference>
<accession>A0A1M4WG85</accession>
<evidence type="ECO:0000313" key="2">
    <source>
        <dbReference type="Proteomes" id="UP000184295"/>
    </source>
</evidence>